<proteinExistence type="inferred from homology"/>
<protein>
    <recommendedName>
        <fullName evidence="10">2,3-bisphosphoglycerate-independent phosphoglycerate mutase</fullName>
        <ecNumber evidence="10">5.4.2.12</ecNumber>
    </recommendedName>
</protein>
<organism evidence="12 13">
    <name type="scientific">Candidatus Cerribacteria bacterium 'Amazon FNV 2010 28 9'</name>
    <dbReference type="NCBI Taxonomy" id="2081795"/>
    <lineage>
        <taxon>Bacteria</taxon>
        <taxon>Candidatus Cerribacteria</taxon>
    </lineage>
</organism>
<dbReference type="NCBIfam" id="TIGR01307">
    <property type="entry name" value="pgm_bpd_ind"/>
    <property type="match status" value="1"/>
</dbReference>
<dbReference type="InterPro" id="IPR005995">
    <property type="entry name" value="Pgm_bpd_ind"/>
</dbReference>
<evidence type="ECO:0000256" key="10">
    <source>
        <dbReference type="NCBIfam" id="TIGR01307"/>
    </source>
</evidence>
<evidence type="ECO:0000256" key="4">
    <source>
        <dbReference type="ARBA" id="ARBA00004798"/>
    </source>
</evidence>
<dbReference type="GO" id="GO:0006096">
    <property type="term" value="P:glycolytic process"/>
    <property type="evidence" value="ECO:0007669"/>
    <property type="project" value="UniProtKB-UniRule"/>
</dbReference>
<comment type="cofactor">
    <cofactor evidence="2">
        <name>Mn(2+)</name>
        <dbReference type="ChEBI" id="CHEBI:29035"/>
    </cofactor>
</comment>
<dbReference type="Pfam" id="PF06415">
    <property type="entry name" value="iPGM_N"/>
    <property type="match status" value="1"/>
</dbReference>
<evidence type="ECO:0000256" key="7">
    <source>
        <dbReference type="ARBA" id="ARBA00023152"/>
    </source>
</evidence>
<dbReference type="UniPathway" id="UPA00109">
    <property type="reaction ID" value="UER00186"/>
</dbReference>
<dbReference type="Pfam" id="PF01663">
    <property type="entry name" value="Phosphodiest"/>
    <property type="match status" value="1"/>
</dbReference>
<reference evidence="12 13" key="1">
    <citation type="submission" date="2018-02" db="EMBL/GenBank/DDBJ databases">
        <title>Genomic Reconstructions from Amazon Rainforest and Pasture Soil Reveal Novel Insights into the Physiology of Candidate Phyla in Tropical Sites.</title>
        <authorList>
            <person name="Kroeger M.E."/>
            <person name="Delmont T."/>
            <person name="Eren A.M."/>
            <person name="Guo J."/>
            <person name="Meyer K.M."/>
            <person name="Khan K."/>
            <person name="Rodrigues J.L.M."/>
            <person name="Bohannan B.J.M."/>
            <person name="Tringe S."/>
            <person name="Borges C.D."/>
            <person name="Tiedje J."/>
            <person name="Tsai S.M."/>
            <person name="Nusslein K."/>
        </authorList>
    </citation>
    <scope>NUCLEOTIDE SEQUENCE [LARGE SCALE GENOMIC DNA]</scope>
    <source>
        <strain evidence="12">Amazon FNV 2010 28 9</strain>
    </source>
</reference>
<comment type="function">
    <text evidence="3">Catalyzes the interconversion of 2-phosphoglycerate and 3-phosphoglycerate.</text>
</comment>
<comment type="similarity">
    <text evidence="5">Belongs to the BPG-independent phosphoglycerate mutase family.</text>
</comment>
<keyword evidence="7" id="KW-0324">Glycolysis</keyword>
<dbReference type="Gene3D" id="3.40.1450.10">
    <property type="entry name" value="BPG-independent phosphoglycerate mutase, domain B"/>
    <property type="match status" value="1"/>
</dbReference>
<keyword evidence="9" id="KW-0413">Isomerase</keyword>
<evidence type="ECO:0000256" key="1">
    <source>
        <dbReference type="ARBA" id="ARBA00000370"/>
    </source>
</evidence>
<dbReference type="GO" id="GO:0005829">
    <property type="term" value="C:cytosol"/>
    <property type="evidence" value="ECO:0007669"/>
    <property type="project" value="TreeGrafter"/>
</dbReference>
<evidence type="ECO:0000256" key="2">
    <source>
        <dbReference type="ARBA" id="ARBA00001936"/>
    </source>
</evidence>
<dbReference type="PANTHER" id="PTHR31637:SF0">
    <property type="entry name" value="2,3-BISPHOSPHOGLYCERATE-INDEPENDENT PHOSPHOGLYCERATE MUTASE"/>
    <property type="match status" value="1"/>
</dbReference>
<evidence type="ECO:0000256" key="8">
    <source>
        <dbReference type="ARBA" id="ARBA00023211"/>
    </source>
</evidence>
<keyword evidence="8" id="KW-0464">Manganese</keyword>
<evidence type="ECO:0000256" key="5">
    <source>
        <dbReference type="ARBA" id="ARBA00008819"/>
    </source>
</evidence>
<dbReference type="SUPFAM" id="SSF53649">
    <property type="entry name" value="Alkaline phosphatase-like"/>
    <property type="match status" value="1"/>
</dbReference>
<dbReference type="CDD" id="cd16010">
    <property type="entry name" value="iPGM"/>
    <property type="match status" value="1"/>
</dbReference>
<dbReference type="InterPro" id="IPR002591">
    <property type="entry name" value="Phosphodiest/P_Trfase"/>
</dbReference>
<comment type="pathway">
    <text evidence="4">Carbohydrate degradation; glycolysis; pyruvate from D-glyceraldehyde 3-phosphate: step 3/5.</text>
</comment>
<evidence type="ECO:0000259" key="11">
    <source>
        <dbReference type="Pfam" id="PF06415"/>
    </source>
</evidence>
<gene>
    <name evidence="12" type="ORF">C5B42_02390</name>
</gene>
<evidence type="ECO:0000256" key="9">
    <source>
        <dbReference type="ARBA" id="ARBA00023235"/>
    </source>
</evidence>
<feature type="domain" description="BPG-independent PGAM N-terminal" evidence="11">
    <location>
        <begin position="1"/>
        <end position="203"/>
    </location>
</feature>
<evidence type="ECO:0000313" key="12">
    <source>
        <dbReference type="EMBL" id="PWU23589.1"/>
    </source>
</evidence>
<dbReference type="InterPro" id="IPR036646">
    <property type="entry name" value="PGAM_B_sf"/>
</dbReference>
<dbReference type="FunFam" id="3.40.1450.10:FF:000002">
    <property type="entry name" value="2,3-bisphosphoglycerate-independent phosphoglycerate mutase"/>
    <property type="match status" value="1"/>
</dbReference>
<keyword evidence="6" id="KW-0479">Metal-binding</keyword>
<dbReference type="Proteomes" id="UP000246104">
    <property type="component" value="Unassembled WGS sequence"/>
</dbReference>
<dbReference type="EMBL" id="PSRQ01000029">
    <property type="protein sequence ID" value="PWU23589.1"/>
    <property type="molecule type" value="Genomic_DNA"/>
</dbReference>
<evidence type="ECO:0000256" key="6">
    <source>
        <dbReference type="ARBA" id="ARBA00022723"/>
    </source>
</evidence>
<accession>A0A317JP08</accession>
<dbReference type="GO" id="GO:0030145">
    <property type="term" value="F:manganese ion binding"/>
    <property type="evidence" value="ECO:0007669"/>
    <property type="project" value="InterPro"/>
</dbReference>
<evidence type="ECO:0000313" key="13">
    <source>
        <dbReference type="Proteomes" id="UP000246104"/>
    </source>
</evidence>
<evidence type="ECO:0000256" key="3">
    <source>
        <dbReference type="ARBA" id="ARBA00002315"/>
    </source>
</evidence>
<dbReference type="GO" id="GO:0006007">
    <property type="term" value="P:glucose catabolic process"/>
    <property type="evidence" value="ECO:0007669"/>
    <property type="project" value="InterPro"/>
</dbReference>
<dbReference type="GO" id="GO:0004619">
    <property type="term" value="F:phosphoglycerate mutase activity"/>
    <property type="evidence" value="ECO:0007669"/>
    <property type="project" value="UniProtKB-UniRule"/>
</dbReference>
<comment type="caution">
    <text evidence="12">The sequence shown here is derived from an EMBL/GenBank/DDBJ whole genome shotgun (WGS) entry which is preliminary data.</text>
</comment>
<sequence>EFKNNPALKEAIDHVNARGSQLHVIGLLSAGGVHSHELHFQEAINAARSSGVDHIVVHPFLDGRDTPKNSGANSLQQLEAFVKNVGGTEIGSVIGRYYAMDRDTNWDRTDKAFQAIFEGKADRIYDTSVKPSQIITEWYHKEVFDELMEPMVFQTANGSVLEVKNGDAIVFINFRNDRAKQLSKKICEIANDRDLCFVTMTNYGDEIKALVMYSPKVVEHTIAEIVAVANMHQAHIAETEKFPHATYFLNGGRQDPYKNEEDVLLPSNKVKTHDLAPEMKAKEICDAALARLPKVDFMFINFANPDMVGHTANEKAIITAIETVDTQLCRLIDGVLTNDGALVVIADHGNAETIVDPVTGEPHTSHTTNPVPCFLIHKSLHPSLKKGKGLRDIAPTILDLLGLEQPESMTGETLISG</sequence>
<dbReference type="AlphaFoldDB" id="A0A317JP08"/>
<name>A0A317JP08_9BACT</name>
<dbReference type="InterPro" id="IPR017850">
    <property type="entry name" value="Alkaline_phosphatase_core_sf"/>
</dbReference>
<dbReference type="InterPro" id="IPR011258">
    <property type="entry name" value="BPG-indep_PGM_N"/>
</dbReference>
<dbReference type="EC" id="5.4.2.12" evidence="10"/>
<feature type="non-terminal residue" evidence="12">
    <location>
        <position position="1"/>
    </location>
</feature>
<dbReference type="SUPFAM" id="SSF64158">
    <property type="entry name" value="2,3-Bisphosphoglycerate-independent phosphoglycerate mutase, substrate-binding domain"/>
    <property type="match status" value="1"/>
</dbReference>
<dbReference type="Gene3D" id="3.40.720.10">
    <property type="entry name" value="Alkaline Phosphatase, subunit A"/>
    <property type="match status" value="1"/>
</dbReference>
<comment type="catalytic activity">
    <reaction evidence="1">
        <text>(2R)-2-phosphoglycerate = (2R)-3-phosphoglycerate</text>
        <dbReference type="Rhea" id="RHEA:15901"/>
        <dbReference type="ChEBI" id="CHEBI:58272"/>
        <dbReference type="ChEBI" id="CHEBI:58289"/>
        <dbReference type="EC" id="5.4.2.12"/>
    </reaction>
</comment>
<dbReference type="PANTHER" id="PTHR31637">
    <property type="entry name" value="2,3-BISPHOSPHOGLYCERATE-INDEPENDENT PHOSPHOGLYCERATE MUTASE"/>
    <property type="match status" value="1"/>
</dbReference>